<feature type="binding site" evidence="7">
    <location>
        <position position="185"/>
    </location>
    <ligand>
        <name>Zn(2+)</name>
        <dbReference type="ChEBI" id="CHEBI:29105"/>
        <label>1</label>
    </ligand>
</feature>
<dbReference type="PIRSF" id="PIRSF037217">
    <property type="entry name" value="Carboxypeptidase_S"/>
    <property type="match status" value="1"/>
</dbReference>
<feature type="binding site" evidence="7">
    <location>
        <position position="531"/>
    </location>
    <ligand>
        <name>Zn(2+)</name>
        <dbReference type="ChEBI" id="CHEBI:29105"/>
        <label>1</label>
    </ligand>
</feature>
<feature type="binding site" evidence="7">
    <location>
        <position position="150"/>
    </location>
    <ligand>
        <name>Zn(2+)</name>
        <dbReference type="ChEBI" id="CHEBI:29105"/>
        <label>2</label>
    </ligand>
</feature>
<dbReference type="PANTHER" id="PTHR45962:SF1">
    <property type="entry name" value="N-FATTY-ACYL-AMINO ACID SYNTHASE_HYDROLASE PM20D1"/>
    <property type="match status" value="1"/>
</dbReference>
<keyword evidence="11" id="KW-1185">Reference proteome</keyword>
<feature type="active site" description="Proton acceptor" evidence="6">
    <location>
        <position position="219"/>
    </location>
</feature>
<keyword evidence="2" id="KW-0645">Protease</keyword>
<feature type="active site" evidence="6">
    <location>
        <position position="152"/>
    </location>
</feature>
<feature type="binding site" evidence="7">
    <location>
        <position position="248"/>
    </location>
    <ligand>
        <name>Zn(2+)</name>
        <dbReference type="ChEBI" id="CHEBI:29105"/>
        <label>2</label>
    </ligand>
</feature>
<dbReference type="Proteomes" id="UP000053257">
    <property type="component" value="Unassembled WGS sequence"/>
</dbReference>
<comment type="similarity">
    <text evidence="1">Belongs to the peptidase M20A family.</text>
</comment>
<proteinExistence type="inferred from homology"/>
<dbReference type="PANTHER" id="PTHR45962">
    <property type="entry name" value="N-FATTY-ACYL-AMINO ACID SYNTHASE/HYDROLASE PM20D1"/>
    <property type="match status" value="1"/>
</dbReference>
<feature type="binding site" evidence="7">
    <location>
        <position position="185"/>
    </location>
    <ligand>
        <name>Zn(2+)</name>
        <dbReference type="ChEBI" id="CHEBI:29105"/>
        <label>2</label>
    </ligand>
</feature>
<dbReference type="GO" id="GO:0051603">
    <property type="term" value="P:proteolysis involved in protein catabolic process"/>
    <property type="evidence" value="ECO:0007669"/>
    <property type="project" value="TreeGrafter"/>
</dbReference>
<evidence type="ECO:0000256" key="7">
    <source>
        <dbReference type="PIRSR" id="PIRSR037217-2"/>
    </source>
</evidence>
<evidence type="ECO:0000256" key="8">
    <source>
        <dbReference type="SAM" id="SignalP"/>
    </source>
</evidence>
<keyword evidence="8" id="KW-0732">Signal</keyword>
<evidence type="ECO:0000256" key="4">
    <source>
        <dbReference type="ARBA" id="ARBA00022801"/>
    </source>
</evidence>
<keyword evidence="5 7" id="KW-0862">Zinc</keyword>
<evidence type="ECO:0000256" key="1">
    <source>
        <dbReference type="ARBA" id="ARBA00006247"/>
    </source>
</evidence>
<dbReference type="CDD" id="cd05674">
    <property type="entry name" value="M20_yscS"/>
    <property type="match status" value="1"/>
</dbReference>
<dbReference type="InterPro" id="IPR036264">
    <property type="entry name" value="Bact_exopeptidase_dim_dom"/>
</dbReference>
<evidence type="ECO:0000256" key="2">
    <source>
        <dbReference type="ARBA" id="ARBA00022670"/>
    </source>
</evidence>
<keyword evidence="3 7" id="KW-0479">Metal-binding</keyword>
<dbReference type="HOGENOM" id="CLU_021802_11_0_1"/>
<dbReference type="SUPFAM" id="SSF55031">
    <property type="entry name" value="Bacterial exopeptidase dimerisation domain"/>
    <property type="match status" value="1"/>
</dbReference>
<dbReference type="OrthoDB" id="3064516at2759"/>
<feature type="signal peptide" evidence="8">
    <location>
        <begin position="1"/>
        <end position="22"/>
    </location>
</feature>
<dbReference type="SUPFAM" id="SSF53187">
    <property type="entry name" value="Zn-dependent exopeptidases"/>
    <property type="match status" value="1"/>
</dbReference>
<dbReference type="GO" id="GO:0000328">
    <property type="term" value="C:fungal-type vacuole lumen"/>
    <property type="evidence" value="ECO:0007669"/>
    <property type="project" value="TreeGrafter"/>
</dbReference>
<keyword evidence="4" id="KW-0378">Hydrolase</keyword>
<dbReference type="PROSITE" id="PS00758">
    <property type="entry name" value="ARGE_DAPE_CPG2_1"/>
    <property type="match status" value="1"/>
</dbReference>
<reference evidence="10 11" key="1">
    <citation type="journal article" date="2014" name="PLoS Genet.">
        <title>Analysis of the Phlebiopsis gigantea genome, transcriptome and secretome provides insight into its pioneer colonization strategies of wood.</title>
        <authorList>
            <person name="Hori C."/>
            <person name="Ishida T."/>
            <person name="Igarashi K."/>
            <person name="Samejima M."/>
            <person name="Suzuki H."/>
            <person name="Master E."/>
            <person name="Ferreira P."/>
            <person name="Ruiz-Duenas F.J."/>
            <person name="Held B."/>
            <person name="Canessa P."/>
            <person name="Larrondo L.F."/>
            <person name="Schmoll M."/>
            <person name="Druzhinina I.S."/>
            <person name="Kubicek C.P."/>
            <person name="Gaskell J.A."/>
            <person name="Kersten P."/>
            <person name="St John F."/>
            <person name="Glasner J."/>
            <person name="Sabat G."/>
            <person name="Splinter BonDurant S."/>
            <person name="Syed K."/>
            <person name="Yadav J."/>
            <person name="Mgbeahuruike A.C."/>
            <person name="Kovalchuk A."/>
            <person name="Asiegbu F.O."/>
            <person name="Lackner G."/>
            <person name="Hoffmeister D."/>
            <person name="Rencoret J."/>
            <person name="Gutierrez A."/>
            <person name="Sun H."/>
            <person name="Lindquist E."/>
            <person name="Barry K."/>
            <person name="Riley R."/>
            <person name="Grigoriev I.V."/>
            <person name="Henrissat B."/>
            <person name="Kues U."/>
            <person name="Berka R.M."/>
            <person name="Martinez A.T."/>
            <person name="Covert S.F."/>
            <person name="Blanchette R.A."/>
            <person name="Cullen D."/>
        </authorList>
    </citation>
    <scope>NUCLEOTIDE SEQUENCE [LARGE SCALE GENOMIC DNA]</scope>
    <source>
        <strain evidence="10 11">11061_1 CR5-6</strain>
    </source>
</reference>
<evidence type="ECO:0000313" key="11">
    <source>
        <dbReference type="Proteomes" id="UP000053257"/>
    </source>
</evidence>
<dbReference type="AlphaFoldDB" id="A0A0C3NX39"/>
<evidence type="ECO:0000313" key="10">
    <source>
        <dbReference type="EMBL" id="KIP10004.1"/>
    </source>
</evidence>
<feature type="chain" id="PRO_5002176603" description="Peptidase M20 dimerisation domain-containing protein" evidence="8">
    <location>
        <begin position="23"/>
        <end position="564"/>
    </location>
</feature>
<evidence type="ECO:0000259" key="9">
    <source>
        <dbReference type="Pfam" id="PF07687"/>
    </source>
</evidence>
<evidence type="ECO:0000256" key="3">
    <source>
        <dbReference type="ARBA" id="ARBA00022723"/>
    </source>
</evidence>
<dbReference type="InterPro" id="IPR047177">
    <property type="entry name" value="Pept_M20A"/>
</dbReference>
<dbReference type="Pfam" id="PF07687">
    <property type="entry name" value="M20_dimer"/>
    <property type="match status" value="1"/>
</dbReference>
<dbReference type="InterPro" id="IPR017141">
    <property type="entry name" value="Pept_M20_carboxypep"/>
</dbReference>
<dbReference type="Pfam" id="PF01546">
    <property type="entry name" value="Peptidase_M20"/>
    <property type="match status" value="1"/>
</dbReference>
<sequence>MLRNVLASLLFLAAFQAGVTSGSPHQFPVQVSGGSQTNEGYCPQFAALQPSKHHGLDVALESEYNSPGFLYNAIHALSTVVRVPSASYDGMASVDEDPRWEIFGTLHAELERLFPVVFDTLEVTKVNKYALVFQWKGSDESLKPVLLTAHMDVVPVEPATAGDWIHPPFSGYFDGTWLWGRGSADDKPDVVSILTSITHLLKHDFTPRRTLVVAFGIDEESGGQHGAYENGKYLEERYGTDAFAVLLDEGAPFMELYGGDVIFAMPYTAEKGYFDLKVEISTLGGHSSVPPRHTAIGMLASAVIQLEAHPHETQLLRTGTLFQEVQCAASYGPAVPEKIRKLAKAAVDDDDALAALAEAVLEWNPMAGASLATTQAVDLISGGVKVNALPEKAHFVVNHRIAAHSSVADLQARTAKLLQPVAERYDLSLAAFGKNVTAGSGAGGHLVLSDAFGTALNPAPITPTGHTPVYALVAGTIMAAFESSVEYKNRTAVVQPSFALGTTDTKHYWNLTRNIYRYGHTHMSNYYNGAHTINEASKPKSLVDKIAFHTKFILNWDESDIERF</sequence>
<dbReference type="InterPro" id="IPR001261">
    <property type="entry name" value="ArgE/DapE_CS"/>
</dbReference>
<organism evidence="10 11">
    <name type="scientific">Phlebiopsis gigantea (strain 11061_1 CR5-6)</name>
    <name type="common">White-rot fungus</name>
    <name type="synonym">Peniophora gigantea</name>
    <dbReference type="NCBI Taxonomy" id="745531"/>
    <lineage>
        <taxon>Eukaryota</taxon>
        <taxon>Fungi</taxon>
        <taxon>Dikarya</taxon>
        <taxon>Basidiomycota</taxon>
        <taxon>Agaricomycotina</taxon>
        <taxon>Agaricomycetes</taxon>
        <taxon>Polyporales</taxon>
        <taxon>Phanerochaetaceae</taxon>
        <taxon>Phlebiopsis</taxon>
    </lineage>
</organism>
<dbReference type="InterPro" id="IPR002933">
    <property type="entry name" value="Peptidase_M20"/>
</dbReference>
<dbReference type="Gene3D" id="3.40.630.10">
    <property type="entry name" value="Zn peptidases"/>
    <property type="match status" value="1"/>
</dbReference>
<dbReference type="STRING" id="745531.A0A0C3NX39"/>
<evidence type="ECO:0000256" key="5">
    <source>
        <dbReference type="ARBA" id="ARBA00022833"/>
    </source>
</evidence>
<dbReference type="GO" id="GO:0004181">
    <property type="term" value="F:metallocarboxypeptidase activity"/>
    <property type="evidence" value="ECO:0007669"/>
    <property type="project" value="InterPro"/>
</dbReference>
<dbReference type="Gene3D" id="3.30.70.360">
    <property type="match status" value="1"/>
</dbReference>
<accession>A0A0C3NX39</accession>
<dbReference type="EMBL" id="KN840459">
    <property type="protein sequence ID" value="KIP10004.1"/>
    <property type="molecule type" value="Genomic_DNA"/>
</dbReference>
<evidence type="ECO:0000256" key="6">
    <source>
        <dbReference type="PIRSR" id="PIRSR037217-1"/>
    </source>
</evidence>
<feature type="binding site" evidence="7">
    <location>
        <position position="220"/>
    </location>
    <ligand>
        <name>Zn(2+)</name>
        <dbReference type="ChEBI" id="CHEBI:29105"/>
        <label>1</label>
    </ligand>
</feature>
<dbReference type="InterPro" id="IPR011650">
    <property type="entry name" value="Peptidase_M20_dimer"/>
</dbReference>
<feature type="domain" description="Peptidase M20 dimerisation" evidence="9">
    <location>
        <begin position="269"/>
        <end position="425"/>
    </location>
</feature>
<gene>
    <name evidence="10" type="ORF">PHLGIDRAFT_101861</name>
</gene>
<dbReference type="GO" id="GO:0046872">
    <property type="term" value="F:metal ion binding"/>
    <property type="evidence" value="ECO:0007669"/>
    <property type="project" value="UniProtKB-KW"/>
</dbReference>
<protein>
    <recommendedName>
        <fullName evidence="9">Peptidase M20 dimerisation domain-containing protein</fullName>
    </recommendedName>
</protein>
<name>A0A0C3NX39_PHLG1</name>